<dbReference type="PANTHER" id="PTHR11749">
    <property type="entry name" value="RIBULOSE-5-PHOSPHATE-3-EPIMERASE"/>
    <property type="match status" value="1"/>
</dbReference>
<accession>A0A926IGV8</accession>
<dbReference type="InterPro" id="IPR013785">
    <property type="entry name" value="Aldolase_TIM"/>
</dbReference>
<dbReference type="Pfam" id="PF00834">
    <property type="entry name" value="Ribul_P_3_epim"/>
    <property type="match status" value="1"/>
</dbReference>
<dbReference type="AlphaFoldDB" id="A0A926IGV8"/>
<name>A0A926IGV8_9FIRM</name>
<evidence type="ECO:0000313" key="3">
    <source>
        <dbReference type="EMBL" id="MBC8585269.1"/>
    </source>
</evidence>
<dbReference type="InterPro" id="IPR011060">
    <property type="entry name" value="RibuloseP-bd_barrel"/>
</dbReference>
<reference evidence="3" key="1">
    <citation type="submission" date="2020-08" db="EMBL/GenBank/DDBJ databases">
        <title>Genome public.</title>
        <authorList>
            <person name="Liu C."/>
            <person name="Sun Q."/>
        </authorList>
    </citation>
    <scope>NUCLEOTIDE SEQUENCE</scope>
    <source>
        <strain evidence="3">NSJ-64</strain>
    </source>
</reference>
<sequence>MIQIVPSIASSNLLEIGEEVRRVTKVGYLHLDVEDGNFSPDITFGMDMIQAVAEHTNAVLDAHLMVSDPLKYIDPLCDCGVEWIAPHIESTLYPSEPLGKIHARGKKAGLALNYKTDVRELEPYFDQLDYVLLQTSEAGDTGLSFREFCFEKIARARKLLPKHISLWADGGITGDILPRLAQCGLDHAVMGRAIFGAKDPQAEYTRLMGMGNAAASL</sequence>
<evidence type="ECO:0000256" key="2">
    <source>
        <dbReference type="ARBA" id="ARBA00023235"/>
    </source>
</evidence>
<organism evidence="3 4">
    <name type="scientific">Youxingia wuxianensis</name>
    <dbReference type="NCBI Taxonomy" id="2763678"/>
    <lineage>
        <taxon>Bacteria</taxon>
        <taxon>Bacillati</taxon>
        <taxon>Bacillota</taxon>
        <taxon>Clostridia</taxon>
        <taxon>Eubacteriales</taxon>
        <taxon>Oscillospiraceae</taxon>
        <taxon>Youxingia</taxon>
    </lineage>
</organism>
<proteinExistence type="predicted"/>
<dbReference type="Proteomes" id="UP000623678">
    <property type="component" value="Unassembled WGS sequence"/>
</dbReference>
<dbReference type="GO" id="GO:0005975">
    <property type="term" value="P:carbohydrate metabolic process"/>
    <property type="evidence" value="ECO:0007669"/>
    <property type="project" value="InterPro"/>
</dbReference>
<dbReference type="SUPFAM" id="SSF51366">
    <property type="entry name" value="Ribulose-phoshate binding barrel"/>
    <property type="match status" value="1"/>
</dbReference>
<dbReference type="EMBL" id="JACRTD010000004">
    <property type="protein sequence ID" value="MBC8585269.1"/>
    <property type="molecule type" value="Genomic_DNA"/>
</dbReference>
<gene>
    <name evidence="3" type="ORF">H8705_06700</name>
</gene>
<dbReference type="CDD" id="cd00429">
    <property type="entry name" value="RPE"/>
    <property type="match status" value="1"/>
</dbReference>
<keyword evidence="1" id="KW-0479">Metal-binding</keyword>
<evidence type="ECO:0000256" key="1">
    <source>
        <dbReference type="ARBA" id="ARBA00022723"/>
    </source>
</evidence>
<evidence type="ECO:0000313" key="4">
    <source>
        <dbReference type="Proteomes" id="UP000623678"/>
    </source>
</evidence>
<dbReference type="RefSeq" id="WP_262395053.1">
    <property type="nucleotide sequence ID" value="NZ_JACRTD010000004.1"/>
</dbReference>
<comment type="caution">
    <text evidence="3">The sequence shown here is derived from an EMBL/GenBank/DDBJ whole genome shotgun (WGS) entry which is preliminary data.</text>
</comment>
<dbReference type="InterPro" id="IPR000056">
    <property type="entry name" value="Ribul_P_3_epim-like"/>
</dbReference>
<dbReference type="GO" id="GO:0046872">
    <property type="term" value="F:metal ion binding"/>
    <property type="evidence" value="ECO:0007669"/>
    <property type="project" value="UniProtKB-KW"/>
</dbReference>
<protein>
    <submittedName>
        <fullName evidence="3">Ribulose-phosphate 3-epimerase</fullName>
    </submittedName>
</protein>
<dbReference type="Gene3D" id="3.20.20.70">
    <property type="entry name" value="Aldolase class I"/>
    <property type="match status" value="1"/>
</dbReference>
<keyword evidence="2" id="KW-0413">Isomerase</keyword>
<dbReference type="GO" id="GO:0016857">
    <property type="term" value="F:racemase and epimerase activity, acting on carbohydrates and derivatives"/>
    <property type="evidence" value="ECO:0007669"/>
    <property type="project" value="InterPro"/>
</dbReference>
<keyword evidence="4" id="KW-1185">Reference proteome</keyword>